<dbReference type="InterPro" id="IPR050411">
    <property type="entry name" value="AlphaKG_dependent_hydroxylases"/>
</dbReference>
<dbReference type="InterPro" id="IPR003819">
    <property type="entry name" value="TauD/TfdA-like"/>
</dbReference>
<reference evidence="3" key="1">
    <citation type="journal article" date="2021" name="Nat. Commun.">
        <title>Genetic determinants of endophytism in the Arabidopsis root mycobiome.</title>
        <authorList>
            <person name="Mesny F."/>
            <person name="Miyauchi S."/>
            <person name="Thiergart T."/>
            <person name="Pickel B."/>
            <person name="Atanasova L."/>
            <person name="Karlsson M."/>
            <person name="Huettel B."/>
            <person name="Barry K.W."/>
            <person name="Haridas S."/>
            <person name="Chen C."/>
            <person name="Bauer D."/>
            <person name="Andreopoulos W."/>
            <person name="Pangilinan J."/>
            <person name="LaButti K."/>
            <person name="Riley R."/>
            <person name="Lipzen A."/>
            <person name="Clum A."/>
            <person name="Drula E."/>
            <person name="Henrissat B."/>
            <person name="Kohler A."/>
            <person name="Grigoriev I.V."/>
            <person name="Martin F.M."/>
            <person name="Hacquard S."/>
        </authorList>
    </citation>
    <scope>NUCLEOTIDE SEQUENCE</scope>
    <source>
        <strain evidence="3">MPI-SDFR-AT-0120</strain>
    </source>
</reference>
<dbReference type="EMBL" id="JAGMVJ010000029">
    <property type="protein sequence ID" value="KAH7069474.1"/>
    <property type="molecule type" value="Genomic_DNA"/>
</dbReference>
<evidence type="ECO:0000259" key="2">
    <source>
        <dbReference type="Pfam" id="PF02668"/>
    </source>
</evidence>
<dbReference type="PANTHER" id="PTHR10696:SF54">
    <property type="entry name" value="FAMILY OXIDOREDUCTASE, PUTATIVE (AFU_ORTHOLOGUE AFUA_4G13850)-RELATED"/>
    <property type="match status" value="1"/>
</dbReference>
<keyword evidence="4" id="KW-1185">Reference proteome</keyword>
<proteinExistence type="predicted"/>
<protein>
    <recommendedName>
        <fullName evidence="2">TauD/TfdA-like domain-containing protein</fullName>
    </recommendedName>
</protein>
<evidence type="ECO:0000256" key="1">
    <source>
        <dbReference type="ARBA" id="ARBA00023002"/>
    </source>
</evidence>
<organism evidence="3 4">
    <name type="scientific">Paraphoma chrysanthemicola</name>
    <dbReference type="NCBI Taxonomy" id="798071"/>
    <lineage>
        <taxon>Eukaryota</taxon>
        <taxon>Fungi</taxon>
        <taxon>Dikarya</taxon>
        <taxon>Ascomycota</taxon>
        <taxon>Pezizomycotina</taxon>
        <taxon>Dothideomycetes</taxon>
        <taxon>Pleosporomycetidae</taxon>
        <taxon>Pleosporales</taxon>
        <taxon>Pleosporineae</taxon>
        <taxon>Phaeosphaeriaceae</taxon>
        <taxon>Paraphoma</taxon>
    </lineage>
</organism>
<dbReference type="GO" id="GO:0016491">
    <property type="term" value="F:oxidoreductase activity"/>
    <property type="evidence" value="ECO:0007669"/>
    <property type="project" value="UniProtKB-KW"/>
</dbReference>
<gene>
    <name evidence="3" type="ORF">FB567DRAFT_224710</name>
</gene>
<dbReference type="Gene3D" id="3.60.130.10">
    <property type="entry name" value="Clavaminate synthase-like"/>
    <property type="match status" value="1"/>
</dbReference>
<dbReference type="FunFam" id="3.60.130.10:FF:000011">
    <property type="entry name" value="Taurine catabolism dioxygenase TauD"/>
    <property type="match status" value="1"/>
</dbReference>
<evidence type="ECO:0000313" key="4">
    <source>
        <dbReference type="Proteomes" id="UP000813461"/>
    </source>
</evidence>
<keyword evidence="1" id="KW-0560">Oxidoreductase</keyword>
<dbReference type="PANTHER" id="PTHR10696">
    <property type="entry name" value="GAMMA-BUTYROBETAINE HYDROXYLASE-RELATED"/>
    <property type="match status" value="1"/>
</dbReference>
<dbReference type="SUPFAM" id="SSF51197">
    <property type="entry name" value="Clavaminate synthase-like"/>
    <property type="match status" value="1"/>
</dbReference>
<dbReference type="OrthoDB" id="272271at2759"/>
<accession>A0A8K0QTI0</accession>
<evidence type="ECO:0000313" key="3">
    <source>
        <dbReference type="EMBL" id="KAH7069474.1"/>
    </source>
</evidence>
<dbReference type="AlphaFoldDB" id="A0A8K0QTI0"/>
<dbReference type="Proteomes" id="UP000813461">
    <property type="component" value="Unassembled WGS sequence"/>
</dbReference>
<sequence>MGIAQTEPRQPDIGYKPDYDKYLARVKSRLATEQLNSTLPDGFPTQLRSDLVWDNSDIASCYSWTYELSAEDVEELISALQHFKSTGKSLGFVNRDTFPLPKLHARLRDISNEIHNGFGFKVVRGLPVDKHTREDILVIYAGLASHIAPIRGRQDSQYEGKPADVALNHIKDLTATHDANRIGAPAYTADKQVFHTDSGDIIALLCLEEAAQGGQSKVSSSWRVYNELASTRPDLIRTLAEKWPTEIFGDPNHKFVNRALLHYTPSTATSPERMIIQYARRTFTGFQGLPRSKDVPPLSEAQAEALDTLHFVAEKHALGLDFKKGDIQFVNNLSIFHARDAFTNSPQKQRHLVRLWLRDPELAWQLPEALKGRWDRVYADVTPERQVWPLDAYIRSASKGGEKKNASPPQ</sequence>
<dbReference type="Pfam" id="PF02668">
    <property type="entry name" value="TauD"/>
    <property type="match status" value="1"/>
</dbReference>
<comment type="caution">
    <text evidence="3">The sequence shown here is derived from an EMBL/GenBank/DDBJ whole genome shotgun (WGS) entry which is preliminary data.</text>
</comment>
<feature type="domain" description="TauD/TfdA-like" evidence="2">
    <location>
        <begin position="93"/>
        <end position="356"/>
    </location>
</feature>
<name>A0A8K0QTI0_9PLEO</name>
<dbReference type="InterPro" id="IPR042098">
    <property type="entry name" value="TauD-like_sf"/>
</dbReference>